<dbReference type="AlphaFoldDB" id="A0A3S3RFR4"/>
<dbReference type="OrthoDB" id="537915at2759"/>
<dbReference type="Pfam" id="PF00365">
    <property type="entry name" value="PFK"/>
    <property type="match status" value="1"/>
</dbReference>
<keyword evidence="10" id="KW-1185">Reference proteome</keyword>
<dbReference type="GO" id="GO:0006002">
    <property type="term" value="P:fructose 6-phosphate metabolic process"/>
    <property type="evidence" value="ECO:0007669"/>
    <property type="project" value="TreeGrafter"/>
</dbReference>
<dbReference type="GO" id="GO:0030388">
    <property type="term" value="P:fructose 1,6-bisphosphate metabolic process"/>
    <property type="evidence" value="ECO:0007669"/>
    <property type="project" value="TreeGrafter"/>
</dbReference>
<keyword evidence="3 8" id="KW-0418">Kinase</keyword>
<dbReference type="GO" id="GO:0005945">
    <property type="term" value="C:6-phosphofructokinase complex"/>
    <property type="evidence" value="ECO:0007669"/>
    <property type="project" value="TreeGrafter"/>
</dbReference>
<dbReference type="GO" id="GO:0070095">
    <property type="term" value="F:fructose-6-phosphate binding"/>
    <property type="evidence" value="ECO:0007669"/>
    <property type="project" value="TreeGrafter"/>
</dbReference>
<feature type="domain" description="Phosphofructokinase" evidence="6">
    <location>
        <begin position="35"/>
        <end position="84"/>
    </location>
</feature>
<dbReference type="SUPFAM" id="SSF53784">
    <property type="entry name" value="Phosphofructokinase"/>
    <property type="match status" value="1"/>
</dbReference>
<keyword evidence="2" id="KW-0479">Metal-binding</keyword>
<dbReference type="PANTHER" id="PTHR13697:SF4">
    <property type="entry name" value="ATP-DEPENDENT 6-PHOSPHOFRUCTOKINASE"/>
    <property type="match status" value="1"/>
</dbReference>
<evidence type="ECO:0000313" key="7">
    <source>
        <dbReference type="EMBL" id="RWR98711.1"/>
    </source>
</evidence>
<dbReference type="InterPro" id="IPR000023">
    <property type="entry name" value="Phosphofructokinase_dom"/>
</dbReference>
<dbReference type="GO" id="GO:0048029">
    <property type="term" value="F:monosaccharide binding"/>
    <property type="evidence" value="ECO:0007669"/>
    <property type="project" value="TreeGrafter"/>
</dbReference>
<dbReference type="InterPro" id="IPR035966">
    <property type="entry name" value="PKF_sf"/>
</dbReference>
<evidence type="ECO:0000313" key="8">
    <source>
        <dbReference type="EMBL" id="RWR99179.1"/>
    </source>
</evidence>
<evidence type="ECO:0000256" key="4">
    <source>
        <dbReference type="ARBA" id="ARBA00022842"/>
    </source>
</evidence>
<keyword evidence="4" id="KW-0460">Magnesium</keyword>
<reference evidence="8" key="2">
    <citation type="submission" date="2018-11" db="EMBL/GenBank/DDBJ databases">
        <title>Trombidioid mite genomics.</title>
        <authorList>
            <person name="Dong X."/>
        </authorList>
    </citation>
    <scope>NUCLEOTIDE SEQUENCE</scope>
    <source>
        <strain evidence="8">UoL-WK</strain>
    </source>
</reference>
<evidence type="ECO:0000313" key="9">
    <source>
        <dbReference type="EMBL" id="RWS00185.1"/>
    </source>
</evidence>
<dbReference type="GO" id="GO:0005524">
    <property type="term" value="F:ATP binding"/>
    <property type="evidence" value="ECO:0007669"/>
    <property type="project" value="TreeGrafter"/>
</dbReference>
<organism evidence="8 10">
    <name type="scientific">Dinothrombium tinctorium</name>
    <dbReference type="NCBI Taxonomy" id="1965070"/>
    <lineage>
        <taxon>Eukaryota</taxon>
        <taxon>Metazoa</taxon>
        <taxon>Ecdysozoa</taxon>
        <taxon>Arthropoda</taxon>
        <taxon>Chelicerata</taxon>
        <taxon>Arachnida</taxon>
        <taxon>Acari</taxon>
        <taxon>Acariformes</taxon>
        <taxon>Trombidiformes</taxon>
        <taxon>Prostigmata</taxon>
        <taxon>Anystina</taxon>
        <taxon>Parasitengona</taxon>
        <taxon>Trombidioidea</taxon>
        <taxon>Trombidiidae</taxon>
        <taxon>Dinothrombium</taxon>
    </lineage>
</organism>
<dbReference type="EMBL" id="NCKU01016538">
    <property type="protein sequence ID" value="RWR99179.1"/>
    <property type="molecule type" value="Genomic_DNA"/>
</dbReference>
<evidence type="ECO:0000259" key="6">
    <source>
        <dbReference type="Pfam" id="PF00365"/>
    </source>
</evidence>
<proteinExistence type="predicted"/>
<comment type="catalytic activity">
    <reaction evidence="5">
        <text>beta-D-fructose 6-phosphate + ATP = beta-D-fructose 1,6-bisphosphate + ADP + H(+)</text>
        <dbReference type="Rhea" id="RHEA:16109"/>
        <dbReference type="ChEBI" id="CHEBI:15378"/>
        <dbReference type="ChEBI" id="CHEBI:30616"/>
        <dbReference type="ChEBI" id="CHEBI:32966"/>
        <dbReference type="ChEBI" id="CHEBI:57634"/>
        <dbReference type="ChEBI" id="CHEBI:456216"/>
        <dbReference type="EC" id="2.7.1.11"/>
    </reaction>
</comment>
<accession>A0A3S3RFR4</accession>
<evidence type="ECO:0000256" key="5">
    <source>
        <dbReference type="ARBA" id="ARBA00048070"/>
    </source>
</evidence>
<evidence type="ECO:0000256" key="3">
    <source>
        <dbReference type="ARBA" id="ARBA00022777"/>
    </source>
</evidence>
<dbReference type="PANTHER" id="PTHR13697">
    <property type="entry name" value="PHOSPHOFRUCTOKINASE"/>
    <property type="match status" value="1"/>
</dbReference>
<dbReference type="GO" id="GO:0016208">
    <property type="term" value="F:AMP binding"/>
    <property type="evidence" value="ECO:0007669"/>
    <property type="project" value="TreeGrafter"/>
</dbReference>
<comment type="caution">
    <text evidence="8">The sequence shown here is derived from an EMBL/GenBank/DDBJ whole genome shotgun (WGS) entry which is preliminary data.</text>
</comment>
<dbReference type="Gene3D" id="3.40.50.460">
    <property type="entry name" value="Phosphofructokinase domain"/>
    <property type="match status" value="1"/>
</dbReference>
<evidence type="ECO:0000313" key="10">
    <source>
        <dbReference type="Proteomes" id="UP000285301"/>
    </source>
</evidence>
<evidence type="ECO:0000256" key="2">
    <source>
        <dbReference type="ARBA" id="ARBA00022723"/>
    </source>
</evidence>
<dbReference type="GO" id="GO:0042802">
    <property type="term" value="F:identical protein binding"/>
    <property type="evidence" value="ECO:0007669"/>
    <property type="project" value="TreeGrafter"/>
</dbReference>
<keyword evidence="1" id="KW-0808">Transferase</keyword>
<dbReference type="GO" id="GO:0046872">
    <property type="term" value="F:metal ion binding"/>
    <property type="evidence" value="ECO:0007669"/>
    <property type="project" value="UniProtKB-KW"/>
</dbReference>
<name>A0A3S3RFR4_9ACAR</name>
<protein>
    <submittedName>
        <fullName evidence="8">ATP-dependent 6-phosphofructokinase: muscle type-like protein</fullName>
    </submittedName>
</protein>
<dbReference type="Proteomes" id="UP000285301">
    <property type="component" value="Unassembled WGS sequence"/>
</dbReference>
<dbReference type="STRING" id="1965070.A0A3S3RFR4"/>
<evidence type="ECO:0000256" key="1">
    <source>
        <dbReference type="ARBA" id="ARBA00022679"/>
    </source>
</evidence>
<gene>
    <name evidence="9" type="ORF">B4U79_18701</name>
    <name evidence="8" type="ORF">B4U79_18825</name>
    <name evidence="7" type="ORF">B4U79_18873</name>
</gene>
<dbReference type="EMBL" id="NCKU01019563">
    <property type="protein sequence ID" value="RWR98711.1"/>
    <property type="molecule type" value="Genomic_DNA"/>
</dbReference>
<dbReference type="GO" id="GO:0003872">
    <property type="term" value="F:6-phosphofructokinase activity"/>
    <property type="evidence" value="ECO:0007669"/>
    <property type="project" value="UniProtKB-EC"/>
</dbReference>
<dbReference type="EMBL" id="NCKU01012131">
    <property type="protein sequence ID" value="RWS00185.1"/>
    <property type="molecule type" value="Genomic_DNA"/>
</dbReference>
<reference evidence="8 10" key="1">
    <citation type="journal article" date="2018" name="Gigascience">
        <title>Genomes of trombidid mites reveal novel predicted allergens and laterally-transferred genes associated with secondary metabolism.</title>
        <authorList>
            <person name="Dong X."/>
            <person name="Chaisiri K."/>
            <person name="Xia D."/>
            <person name="Armstrong S.D."/>
            <person name="Fang Y."/>
            <person name="Donnelly M.J."/>
            <person name="Kadowaki T."/>
            <person name="McGarry J.W."/>
            <person name="Darby A.C."/>
            <person name="Makepeace B.L."/>
        </authorList>
    </citation>
    <scope>NUCLEOTIDE SEQUENCE [LARGE SCALE GENOMIC DNA]</scope>
    <source>
        <strain evidence="8">UoL-WK</strain>
    </source>
</reference>
<dbReference type="GO" id="GO:0061621">
    <property type="term" value="P:canonical glycolysis"/>
    <property type="evidence" value="ECO:0007669"/>
    <property type="project" value="TreeGrafter"/>
</dbReference>
<sequence>MNAAVGVGVYYGCEIYWGMIDGGIASKRSIRSLFLTAMFASIDIDFCGTGMMIGADSTLHRLLEAINAITTTASCHKKTFILEV</sequence>
<dbReference type="UniPathway" id="UPA00109">
    <property type="reaction ID" value="UER00182"/>
</dbReference>
<dbReference type="Gene3D" id="3.40.50.450">
    <property type="match status" value="1"/>
</dbReference>